<dbReference type="EMBL" id="JAXQNN010000003">
    <property type="protein sequence ID" value="MDZ5712665.1"/>
    <property type="molecule type" value="Genomic_DNA"/>
</dbReference>
<keyword evidence="2" id="KW-1185">Reference proteome</keyword>
<protein>
    <submittedName>
        <fullName evidence="1">Uncharacterized protein</fullName>
    </submittedName>
</protein>
<accession>A0ABU5KPN0</accession>
<organism evidence="1 2">
    <name type="scientific">Jeotgalibacillus haloalkalitolerans</name>
    <dbReference type="NCBI Taxonomy" id="3104292"/>
    <lineage>
        <taxon>Bacteria</taxon>
        <taxon>Bacillati</taxon>
        <taxon>Bacillota</taxon>
        <taxon>Bacilli</taxon>
        <taxon>Bacillales</taxon>
        <taxon>Caryophanaceae</taxon>
        <taxon>Jeotgalibacillus</taxon>
    </lineage>
</organism>
<evidence type="ECO:0000313" key="2">
    <source>
        <dbReference type="Proteomes" id="UP001292084"/>
    </source>
</evidence>
<proteinExistence type="predicted"/>
<comment type="caution">
    <text evidence="1">The sequence shown here is derived from an EMBL/GenBank/DDBJ whole genome shotgun (WGS) entry which is preliminary data.</text>
</comment>
<dbReference type="RefSeq" id="WP_322421646.1">
    <property type="nucleotide sequence ID" value="NZ_JAXQNN010000003.1"/>
</dbReference>
<sequence>MDFKYQSPFIGRTEKPVIISHEHREIGQIKRYFKNTSSTTRYDVNMTIEEFQTGDIYRIDQTGFKLTRGAEWQVFKNDQPIGHIKTPEGIFKTDQIDISIEGQPEITFKAKLFGSVKIIGNQQTDIGFTKSPAGLKRVYEGQIDEAYLNIPLILFYSLVHTFWCAFD</sequence>
<gene>
    <name evidence="1" type="ORF">UFB30_10550</name>
</gene>
<name>A0ABU5KPN0_9BACL</name>
<reference evidence="1 2" key="1">
    <citation type="submission" date="2023-12" db="EMBL/GenBank/DDBJ databases">
        <title>Jeotgalibacillus haloalkaliphilus sp. nov., a novel salt-tolerant bacteria, isolated from the estuary of the Fenhe River into the Yellow River.</title>
        <authorList>
            <person name="Li Y."/>
        </authorList>
    </citation>
    <scope>NUCLEOTIDE SEQUENCE [LARGE SCALE GENOMIC DNA]</scope>
    <source>
        <strain evidence="1 2">HH7-29</strain>
    </source>
</reference>
<evidence type="ECO:0000313" key="1">
    <source>
        <dbReference type="EMBL" id="MDZ5712665.1"/>
    </source>
</evidence>
<dbReference type="Proteomes" id="UP001292084">
    <property type="component" value="Unassembled WGS sequence"/>
</dbReference>